<protein>
    <recommendedName>
        <fullName evidence="3">Natural product</fullName>
    </recommendedName>
</protein>
<comment type="caution">
    <text evidence="1">The sequence shown here is derived from an EMBL/GenBank/DDBJ whole genome shotgun (WGS) entry which is preliminary data.</text>
</comment>
<reference evidence="1 2" key="1">
    <citation type="submission" date="2024-09" db="EMBL/GenBank/DDBJ databases">
        <authorList>
            <person name="Sun Q."/>
            <person name="Mori K."/>
        </authorList>
    </citation>
    <scope>NUCLEOTIDE SEQUENCE [LARGE SCALE GENOMIC DNA]</scope>
    <source>
        <strain evidence="1 2">CCM 7765</strain>
    </source>
</reference>
<sequence length="64" mass="6730">MKKLSLKAKQLGNVQVLTREQLKNVLGGKALSSSGSDCPSGTYPCTCNGVSYGCKSLQGCWDSC</sequence>
<accession>A0ABV6HSA4</accession>
<gene>
    <name evidence="1" type="ORF">ACFFI0_20855</name>
</gene>
<dbReference type="RefSeq" id="WP_149106173.1">
    <property type="nucleotide sequence ID" value="NZ_JBHLWO010000002.1"/>
</dbReference>
<dbReference type="EMBL" id="JBHLWO010000002">
    <property type="protein sequence ID" value="MFC0320788.1"/>
    <property type="molecule type" value="Genomic_DNA"/>
</dbReference>
<evidence type="ECO:0000313" key="2">
    <source>
        <dbReference type="Proteomes" id="UP001589774"/>
    </source>
</evidence>
<proteinExistence type="predicted"/>
<evidence type="ECO:0000313" key="1">
    <source>
        <dbReference type="EMBL" id="MFC0320788.1"/>
    </source>
</evidence>
<name>A0ABV6HSA4_9SPHI</name>
<organism evidence="1 2">
    <name type="scientific">Olivibacter oleidegradans</name>
    <dbReference type="NCBI Taxonomy" id="760123"/>
    <lineage>
        <taxon>Bacteria</taxon>
        <taxon>Pseudomonadati</taxon>
        <taxon>Bacteroidota</taxon>
        <taxon>Sphingobacteriia</taxon>
        <taxon>Sphingobacteriales</taxon>
        <taxon>Sphingobacteriaceae</taxon>
        <taxon>Olivibacter</taxon>
    </lineage>
</organism>
<keyword evidence="2" id="KW-1185">Reference proteome</keyword>
<evidence type="ECO:0008006" key="3">
    <source>
        <dbReference type="Google" id="ProtNLM"/>
    </source>
</evidence>
<dbReference type="Proteomes" id="UP001589774">
    <property type="component" value="Unassembled WGS sequence"/>
</dbReference>